<feature type="transmembrane region" description="Helical" evidence="2">
    <location>
        <begin position="215"/>
        <end position="234"/>
    </location>
</feature>
<organism evidence="3 4">
    <name type="scientific">Actinospica acidithermotolerans</name>
    <dbReference type="NCBI Taxonomy" id="2828514"/>
    <lineage>
        <taxon>Bacteria</taxon>
        <taxon>Bacillati</taxon>
        <taxon>Actinomycetota</taxon>
        <taxon>Actinomycetes</taxon>
        <taxon>Catenulisporales</taxon>
        <taxon>Actinospicaceae</taxon>
        <taxon>Actinospica</taxon>
    </lineage>
</organism>
<feature type="region of interest" description="Disordered" evidence="1">
    <location>
        <begin position="1"/>
        <end position="22"/>
    </location>
</feature>
<evidence type="ECO:0000313" key="3">
    <source>
        <dbReference type="EMBL" id="MBR7826897.1"/>
    </source>
</evidence>
<comment type="caution">
    <text evidence="3">The sequence shown here is derived from an EMBL/GenBank/DDBJ whole genome shotgun (WGS) entry which is preliminary data.</text>
</comment>
<feature type="transmembrane region" description="Helical" evidence="2">
    <location>
        <begin position="161"/>
        <end position="178"/>
    </location>
</feature>
<dbReference type="Proteomes" id="UP000676325">
    <property type="component" value="Unassembled WGS sequence"/>
</dbReference>
<accession>A0A941EAL1</accession>
<gene>
    <name evidence="3" type="ORF">KDK95_11335</name>
</gene>
<keyword evidence="2" id="KW-0812">Transmembrane</keyword>
<sequence length="292" mass="31550">MTSREIVPGSLPSAGAAASPTGSATGPLHLHVLHEMVGRVAANSVDVTVHIDDSASRTVQFAMLCSFVGTFALTRLVVRMIRKGIGPFGNVQVGAVHVHHLVPGIVIMLVTGPVEFIIAPHGAVRTVLACIFAAGAALTLDEYALWLHLTDVYWEEEGRKSVDAVVAVSGLATLAMIVSNPFERTEGESLWLYFAYLFLTLAFVIVAVYKGRLFLGPAGVLVLPLGIYAAMRLAKPGSPWFSRFYAPGSKKYEKSVRRASRVGLEDRLKQLVSGMPHPANNWHLADRHKSDE</sequence>
<protein>
    <recommendedName>
        <fullName evidence="5">Integral membrane protein</fullName>
    </recommendedName>
</protein>
<reference evidence="3" key="1">
    <citation type="submission" date="2021-04" db="EMBL/GenBank/DDBJ databases">
        <title>Genome based classification of Actinospica acidithermotolerans sp. nov., an actinobacterium isolated from an Indonesian hot spring.</title>
        <authorList>
            <person name="Kusuma A.B."/>
            <person name="Putra K.E."/>
            <person name="Nafisah S."/>
            <person name="Loh J."/>
            <person name="Nouioui I."/>
            <person name="Goodfellow M."/>
        </authorList>
    </citation>
    <scope>NUCLEOTIDE SEQUENCE</scope>
    <source>
        <strain evidence="3">MGRD01-02</strain>
    </source>
</reference>
<keyword evidence="2" id="KW-0472">Membrane</keyword>
<dbReference type="AlphaFoldDB" id="A0A941EAL1"/>
<dbReference type="RefSeq" id="WP_212518041.1">
    <property type="nucleotide sequence ID" value="NZ_JAGSOH010000024.1"/>
</dbReference>
<feature type="transmembrane region" description="Helical" evidence="2">
    <location>
        <begin position="101"/>
        <end position="119"/>
    </location>
</feature>
<dbReference type="EMBL" id="JAGSOH010000024">
    <property type="protein sequence ID" value="MBR7826897.1"/>
    <property type="molecule type" value="Genomic_DNA"/>
</dbReference>
<keyword evidence="4" id="KW-1185">Reference proteome</keyword>
<evidence type="ECO:0000256" key="2">
    <source>
        <dbReference type="SAM" id="Phobius"/>
    </source>
</evidence>
<evidence type="ECO:0008006" key="5">
    <source>
        <dbReference type="Google" id="ProtNLM"/>
    </source>
</evidence>
<feature type="transmembrane region" description="Helical" evidence="2">
    <location>
        <begin position="126"/>
        <end position="149"/>
    </location>
</feature>
<name>A0A941EAL1_9ACTN</name>
<feature type="transmembrane region" description="Helical" evidence="2">
    <location>
        <begin position="61"/>
        <end position="81"/>
    </location>
</feature>
<evidence type="ECO:0000313" key="4">
    <source>
        <dbReference type="Proteomes" id="UP000676325"/>
    </source>
</evidence>
<keyword evidence="2" id="KW-1133">Transmembrane helix</keyword>
<evidence type="ECO:0000256" key="1">
    <source>
        <dbReference type="SAM" id="MobiDB-lite"/>
    </source>
</evidence>
<feature type="transmembrane region" description="Helical" evidence="2">
    <location>
        <begin position="190"/>
        <end position="209"/>
    </location>
</feature>
<feature type="compositionally biased region" description="Low complexity" evidence="1">
    <location>
        <begin position="8"/>
        <end position="22"/>
    </location>
</feature>
<proteinExistence type="predicted"/>